<name>A0AA97J2X3_EUBMA</name>
<feature type="region of interest" description="Disordered" evidence="1">
    <location>
        <begin position="410"/>
        <end position="472"/>
    </location>
</feature>
<protein>
    <submittedName>
        <fullName evidence="4">Uncharacterized protein LOC129326238</fullName>
    </submittedName>
</protein>
<dbReference type="AlphaFoldDB" id="A0AA97J2X3"/>
<evidence type="ECO:0000313" key="3">
    <source>
        <dbReference type="Proteomes" id="UP001190640"/>
    </source>
</evidence>
<feature type="compositionally biased region" description="Basic residues" evidence="1">
    <location>
        <begin position="89"/>
        <end position="106"/>
    </location>
</feature>
<evidence type="ECO:0000256" key="1">
    <source>
        <dbReference type="SAM" id="MobiDB-lite"/>
    </source>
</evidence>
<proteinExistence type="predicted"/>
<dbReference type="Proteomes" id="UP001190640">
    <property type="component" value="Chromosome 3"/>
</dbReference>
<keyword evidence="3" id="KW-1185">Reference proteome</keyword>
<feature type="compositionally biased region" description="Low complexity" evidence="1">
    <location>
        <begin position="121"/>
        <end position="134"/>
    </location>
</feature>
<gene>
    <name evidence="4" type="primary">LOC129326238</name>
</gene>
<reference evidence="4" key="1">
    <citation type="submission" date="2025-08" db="UniProtKB">
        <authorList>
            <consortium name="RefSeq"/>
        </authorList>
    </citation>
    <scope>IDENTIFICATION</scope>
    <source>
        <tissue evidence="4">Blood</tissue>
    </source>
</reference>
<organism evidence="3 4">
    <name type="scientific">Eublepharis macularius</name>
    <name type="common">Leopard gecko</name>
    <name type="synonym">Cyrtodactylus macularius</name>
    <dbReference type="NCBI Taxonomy" id="481883"/>
    <lineage>
        <taxon>Eukaryota</taxon>
        <taxon>Metazoa</taxon>
        <taxon>Chordata</taxon>
        <taxon>Craniata</taxon>
        <taxon>Vertebrata</taxon>
        <taxon>Euteleostomi</taxon>
        <taxon>Lepidosauria</taxon>
        <taxon>Squamata</taxon>
        <taxon>Bifurcata</taxon>
        <taxon>Gekkota</taxon>
        <taxon>Eublepharidae</taxon>
        <taxon>Eublepharinae</taxon>
        <taxon>Eublepharis</taxon>
    </lineage>
</organism>
<dbReference type="Pfam" id="PF11560">
    <property type="entry name" value="LAP2alpha"/>
    <property type="match status" value="1"/>
</dbReference>
<dbReference type="Gene3D" id="1.10.287.3160">
    <property type="match status" value="1"/>
</dbReference>
<evidence type="ECO:0000259" key="2">
    <source>
        <dbReference type="Pfam" id="PF11560"/>
    </source>
</evidence>
<feature type="domain" description="Lamina-associated polypeptide 2 alpha C-terminal" evidence="2">
    <location>
        <begin position="205"/>
        <end position="395"/>
    </location>
</feature>
<dbReference type="RefSeq" id="XP_054830377.1">
    <property type="nucleotide sequence ID" value="XM_054974402.1"/>
</dbReference>
<dbReference type="GeneID" id="129326238"/>
<feature type="compositionally biased region" description="Basic and acidic residues" evidence="1">
    <location>
        <begin position="1"/>
        <end position="12"/>
    </location>
</feature>
<feature type="compositionally biased region" description="Acidic residues" evidence="1">
    <location>
        <begin position="135"/>
        <end position="147"/>
    </location>
</feature>
<dbReference type="KEGG" id="emc:129326238"/>
<feature type="compositionally biased region" description="Basic and acidic residues" evidence="1">
    <location>
        <begin position="423"/>
        <end position="439"/>
    </location>
</feature>
<feature type="region of interest" description="Disordered" evidence="1">
    <location>
        <begin position="72"/>
        <end position="153"/>
    </location>
</feature>
<accession>A0AA97J2X3</accession>
<sequence>MAAEPKATEGRTVELSLSGMESSSPPLSPHLPHKGALDAEPDLSGQQAKANILAWIRSEIKKSVEGAVKDLRNQAAIPGSEGAGPSIPSRKRHAKPSLATKSKRKKVESWIEGDSSESEDSPSGSDLHEQSSQSEEGELSDEEEEDVGQMQTRLFPQEVYNKLLAKVLRTLEISQAPSGSQDSEQVYPQGLERALPKMGPKQSGVPLPAAFHSVLKAEWDNPAKPKTYHSAFNKFYSLTPDSAKQVRLPTVDDPVSILATSSILPMDAEGVPKDPSDKKIEQALRRNYEASSAALRASATASLFARAAYTWASDLAAAGSEVPKDIKNEAKKIALTSAFAADATLDAFQMSSRAMGFNVTARHNTWLRNWDVDPQARSRVAAIPFSGSKLFGEALDRYLVEDTEKKKVLPSRKKDVKYKGRRPFRDNKRFSRPGPDRSFRNRWQSRQGSDRRSFTFRKSPTQAKGQKKGGQA</sequence>
<feature type="compositionally biased region" description="Basic residues" evidence="1">
    <location>
        <begin position="410"/>
        <end position="422"/>
    </location>
</feature>
<evidence type="ECO:0000313" key="4">
    <source>
        <dbReference type="RefSeq" id="XP_054830377.1"/>
    </source>
</evidence>
<feature type="region of interest" description="Disordered" evidence="1">
    <location>
        <begin position="1"/>
        <end position="43"/>
    </location>
</feature>
<dbReference type="InterPro" id="IPR021623">
    <property type="entry name" value="LAP2alpha_C"/>
</dbReference>